<dbReference type="AlphaFoldDB" id="A0A843VEX3"/>
<evidence type="ECO:0000313" key="3">
    <source>
        <dbReference type="Proteomes" id="UP000652761"/>
    </source>
</evidence>
<protein>
    <submittedName>
        <fullName evidence="2">Uncharacterized protein</fullName>
    </submittedName>
</protein>
<feature type="compositionally biased region" description="Polar residues" evidence="1">
    <location>
        <begin position="26"/>
        <end position="45"/>
    </location>
</feature>
<organism evidence="2 3">
    <name type="scientific">Colocasia esculenta</name>
    <name type="common">Wild taro</name>
    <name type="synonym">Arum esculentum</name>
    <dbReference type="NCBI Taxonomy" id="4460"/>
    <lineage>
        <taxon>Eukaryota</taxon>
        <taxon>Viridiplantae</taxon>
        <taxon>Streptophyta</taxon>
        <taxon>Embryophyta</taxon>
        <taxon>Tracheophyta</taxon>
        <taxon>Spermatophyta</taxon>
        <taxon>Magnoliopsida</taxon>
        <taxon>Liliopsida</taxon>
        <taxon>Araceae</taxon>
        <taxon>Aroideae</taxon>
        <taxon>Colocasieae</taxon>
        <taxon>Colocasia</taxon>
    </lineage>
</organism>
<evidence type="ECO:0000256" key="1">
    <source>
        <dbReference type="SAM" id="MobiDB-lite"/>
    </source>
</evidence>
<comment type="caution">
    <text evidence="2">The sequence shown here is derived from an EMBL/GenBank/DDBJ whole genome shotgun (WGS) entry which is preliminary data.</text>
</comment>
<feature type="region of interest" description="Disordered" evidence="1">
    <location>
        <begin position="24"/>
        <end position="63"/>
    </location>
</feature>
<proteinExistence type="predicted"/>
<reference evidence="2" key="1">
    <citation type="submission" date="2017-07" db="EMBL/GenBank/DDBJ databases">
        <title>Taro Niue Genome Assembly and Annotation.</title>
        <authorList>
            <person name="Atibalentja N."/>
            <person name="Keating K."/>
            <person name="Fields C.J."/>
        </authorList>
    </citation>
    <scope>NUCLEOTIDE SEQUENCE</scope>
    <source>
        <strain evidence="2">Niue_2</strain>
        <tissue evidence="2">Leaf</tissue>
    </source>
</reference>
<accession>A0A843VEX3</accession>
<keyword evidence="3" id="KW-1185">Reference proteome</keyword>
<evidence type="ECO:0000313" key="2">
    <source>
        <dbReference type="EMBL" id="MQL93037.1"/>
    </source>
</evidence>
<gene>
    <name evidence="2" type="ORF">Taro_025675</name>
</gene>
<feature type="compositionally biased region" description="Polar residues" evidence="1">
    <location>
        <begin position="54"/>
        <end position="63"/>
    </location>
</feature>
<dbReference type="Proteomes" id="UP000652761">
    <property type="component" value="Unassembled WGS sequence"/>
</dbReference>
<name>A0A843VEX3_COLES</name>
<sequence>MSACRRRNDAELLLFGRLRRRKLVSPPSTTHEVASSAQSKHSLGHSSPKEDGTVPSSPSLSTRVTGVETNVHRHQHANGNLYASLRYLALNSLSCLNISGNQLFEDLPTGSPT</sequence>
<dbReference type="EMBL" id="NMUH01001510">
    <property type="protein sequence ID" value="MQL93037.1"/>
    <property type="molecule type" value="Genomic_DNA"/>
</dbReference>